<gene>
    <name evidence="1" type="ORF">OU415_07220</name>
</gene>
<accession>A0ABT4UU64</accession>
<organism evidence="1 2">
    <name type="scientific">Saccharopolyspora oryzae</name>
    <dbReference type="NCBI Taxonomy" id="2997343"/>
    <lineage>
        <taxon>Bacteria</taxon>
        <taxon>Bacillati</taxon>
        <taxon>Actinomycetota</taxon>
        <taxon>Actinomycetes</taxon>
        <taxon>Pseudonocardiales</taxon>
        <taxon>Pseudonocardiaceae</taxon>
        <taxon>Saccharopolyspora</taxon>
    </lineage>
</organism>
<evidence type="ECO:0000313" key="2">
    <source>
        <dbReference type="Proteomes" id="UP001210380"/>
    </source>
</evidence>
<comment type="caution">
    <text evidence="1">The sequence shown here is derived from an EMBL/GenBank/DDBJ whole genome shotgun (WGS) entry which is preliminary data.</text>
</comment>
<dbReference type="Proteomes" id="UP001210380">
    <property type="component" value="Unassembled WGS sequence"/>
</dbReference>
<keyword evidence="2" id="KW-1185">Reference proteome</keyword>
<evidence type="ECO:0000313" key="1">
    <source>
        <dbReference type="EMBL" id="MDA3625219.1"/>
    </source>
</evidence>
<proteinExistence type="predicted"/>
<sequence>MILLLHNAIGLTVATGLAAAVGRQGEPVSQGGRREPKIRGDV</sequence>
<reference evidence="1 2" key="1">
    <citation type="submission" date="2022-11" db="EMBL/GenBank/DDBJ databases">
        <title>Draft genome sequence of Saccharopolyspora sp. WRP15-2 isolated from rhizosphere soils of wild rice in Thailand.</title>
        <authorList>
            <person name="Duangmal K."/>
            <person name="Kammanee S."/>
            <person name="Muangham S."/>
        </authorList>
    </citation>
    <scope>NUCLEOTIDE SEQUENCE [LARGE SCALE GENOMIC DNA]</scope>
    <source>
        <strain evidence="1 2">WRP15-2</strain>
    </source>
</reference>
<protein>
    <submittedName>
        <fullName evidence="1">Uncharacterized protein</fullName>
    </submittedName>
</protein>
<name>A0ABT4UU64_9PSEU</name>
<dbReference type="EMBL" id="JAQGLA010000007">
    <property type="protein sequence ID" value="MDA3625219.1"/>
    <property type="molecule type" value="Genomic_DNA"/>
</dbReference>